<keyword evidence="3" id="KW-1003">Cell membrane</keyword>
<feature type="transmembrane region" description="Helical" evidence="9">
    <location>
        <begin position="12"/>
        <end position="37"/>
    </location>
</feature>
<keyword evidence="6 9" id="KW-1133">Transmembrane helix</keyword>
<gene>
    <name evidence="11" type="ORF">GCM10022261_05790</name>
</gene>
<evidence type="ECO:0000256" key="7">
    <source>
        <dbReference type="ARBA" id="ARBA00023136"/>
    </source>
</evidence>
<keyword evidence="4" id="KW-0997">Cell inner membrane</keyword>
<dbReference type="InterPro" id="IPR007387">
    <property type="entry name" value="TRAP_DctQ"/>
</dbReference>
<keyword evidence="2" id="KW-0813">Transport</keyword>
<organism evidence="11 12">
    <name type="scientific">Brevibacterium daeguense</name>
    <dbReference type="NCBI Taxonomy" id="909936"/>
    <lineage>
        <taxon>Bacteria</taxon>
        <taxon>Bacillati</taxon>
        <taxon>Actinomycetota</taxon>
        <taxon>Actinomycetes</taxon>
        <taxon>Micrococcales</taxon>
        <taxon>Brevibacteriaceae</taxon>
        <taxon>Brevibacterium</taxon>
    </lineage>
</organism>
<feature type="domain" description="Tripartite ATP-independent periplasmic transporters DctQ component" evidence="10">
    <location>
        <begin position="23"/>
        <end position="155"/>
    </location>
</feature>
<evidence type="ECO:0000256" key="3">
    <source>
        <dbReference type="ARBA" id="ARBA00022475"/>
    </source>
</evidence>
<reference evidence="12" key="1">
    <citation type="journal article" date="2019" name="Int. J. Syst. Evol. Microbiol.">
        <title>The Global Catalogue of Microorganisms (GCM) 10K type strain sequencing project: providing services to taxonomists for standard genome sequencing and annotation.</title>
        <authorList>
            <consortium name="The Broad Institute Genomics Platform"/>
            <consortium name="The Broad Institute Genome Sequencing Center for Infectious Disease"/>
            <person name="Wu L."/>
            <person name="Ma J."/>
        </authorList>
    </citation>
    <scope>NUCLEOTIDE SEQUENCE [LARGE SCALE GENOMIC DNA]</scope>
    <source>
        <strain evidence="12">JCM 17458</strain>
    </source>
</reference>
<evidence type="ECO:0000256" key="6">
    <source>
        <dbReference type="ARBA" id="ARBA00022989"/>
    </source>
</evidence>
<evidence type="ECO:0000313" key="12">
    <source>
        <dbReference type="Proteomes" id="UP001501586"/>
    </source>
</evidence>
<evidence type="ECO:0000313" key="11">
    <source>
        <dbReference type="EMBL" id="GAA4283048.1"/>
    </source>
</evidence>
<keyword evidence="7 9" id="KW-0472">Membrane</keyword>
<keyword evidence="5 9" id="KW-0812">Transmembrane</keyword>
<evidence type="ECO:0000256" key="2">
    <source>
        <dbReference type="ARBA" id="ARBA00022448"/>
    </source>
</evidence>
<evidence type="ECO:0000256" key="5">
    <source>
        <dbReference type="ARBA" id="ARBA00022692"/>
    </source>
</evidence>
<dbReference type="EMBL" id="BAABAZ010000004">
    <property type="protein sequence ID" value="GAA4283048.1"/>
    <property type="molecule type" value="Genomic_DNA"/>
</dbReference>
<dbReference type="Proteomes" id="UP001501586">
    <property type="component" value="Unassembled WGS sequence"/>
</dbReference>
<evidence type="ECO:0000259" key="10">
    <source>
        <dbReference type="Pfam" id="PF04290"/>
    </source>
</evidence>
<protein>
    <recommendedName>
        <fullName evidence="10">Tripartite ATP-independent periplasmic transporters DctQ component domain-containing protein</fullName>
    </recommendedName>
</protein>
<dbReference type="Pfam" id="PF04290">
    <property type="entry name" value="DctQ"/>
    <property type="match status" value="1"/>
</dbReference>
<keyword evidence="12" id="KW-1185">Reference proteome</keyword>
<evidence type="ECO:0000256" key="4">
    <source>
        <dbReference type="ARBA" id="ARBA00022519"/>
    </source>
</evidence>
<feature type="transmembrane region" description="Helical" evidence="9">
    <location>
        <begin position="128"/>
        <end position="148"/>
    </location>
</feature>
<accession>A0ABP8EGF5</accession>
<comment type="caution">
    <text evidence="11">The sequence shown here is derived from an EMBL/GenBank/DDBJ whole genome shotgun (WGS) entry which is preliminary data.</text>
</comment>
<dbReference type="PANTHER" id="PTHR35011">
    <property type="entry name" value="2,3-DIKETO-L-GULONATE TRAP TRANSPORTER SMALL PERMEASE PROTEIN YIAM"/>
    <property type="match status" value="1"/>
</dbReference>
<comment type="subcellular location">
    <subcellularLocation>
        <location evidence="1">Cell inner membrane</location>
        <topology evidence="1">Multi-pass membrane protein</topology>
    </subcellularLocation>
</comment>
<dbReference type="InterPro" id="IPR055348">
    <property type="entry name" value="DctQ"/>
</dbReference>
<feature type="transmembrane region" description="Helical" evidence="9">
    <location>
        <begin position="87"/>
        <end position="108"/>
    </location>
</feature>
<evidence type="ECO:0000256" key="9">
    <source>
        <dbReference type="SAM" id="Phobius"/>
    </source>
</evidence>
<dbReference type="RefSeq" id="WP_236864561.1">
    <property type="nucleotide sequence ID" value="NZ_BAABAZ010000004.1"/>
</dbReference>
<name>A0ABP8EGF5_9MICO</name>
<proteinExistence type="inferred from homology"/>
<evidence type="ECO:0000256" key="1">
    <source>
        <dbReference type="ARBA" id="ARBA00004429"/>
    </source>
</evidence>
<comment type="similarity">
    <text evidence="8">Belongs to the TRAP transporter small permease family.</text>
</comment>
<evidence type="ECO:0000256" key="8">
    <source>
        <dbReference type="ARBA" id="ARBA00038436"/>
    </source>
</evidence>
<feature type="transmembrane region" description="Helical" evidence="9">
    <location>
        <begin position="49"/>
        <end position="66"/>
    </location>
</feature>
<sequence length="178" mass="19697">MLKFNQGLDKALSIVTAIALILMMLHIVLHAVMRFSFNAPIYGTNEIVAYWWLPIVALLGIPAAQLQKEQITVTLAVDRMNHKTASIFKIFAAVLGVLVSLGFAWFGFEEAMDNMAMGSTAGVTDITTWPVYFLVPVVFVLLAILYFLDIVLIARTGEPDVDLTTGERVEHEIEDAII</sequence>